<dbReference type="Gene3D" id="3.40.50.300">
    <property type="entry name" value="P-loop containing nucleotide triphosphate hydrolases"/>
    <property type="match status" value="1"/>
</dbReference>
<dbReference type="FunFam" id="3.40.50.300:FF:000074">
    <property type="entry name" value="Multidrug resistance-associated protein 5 isoform 1"/>
    <property type="match status" value="1"/>
</dbReference>
<evidence type="ECO:0000256" key="6">
    <source>
        <dbReference type="ARBA" id="ARBA00022741"/>
    </source>
</evidence>
<dbReference type="Proteomes" id="UP000011014">
    <property type="component" value="Unassembled WGS sequence"/>
</dbReference>
<evidence type="ECO:0000256" key="3">
    <source>
        <dbReference type="ARBA" id="ARBA00022448"/>
    </source>
</evidence>
<dbReference type="GO" id="GO:0016887">
    <property type="term" value="F:ATP hydrolysis activity"/>
    <property type="evidence" value="ECO:0007669"/>
    <property type="project" value="InterPro"/>
</dbReference>
<accession>E4YX25</accession>
<keyword evidence="3" id="KW-0813">Transport</keyword>
<dbReference type="Gene3D" id="1.20.1560.10">
    <property type="entry name" value="ABC transporter type 1, transmembrane domain"/>
    <property type="match status" value="1"/>
</dbReference>
<evidence type="ECO:0000256" key="5">
    <source>
        <dbReference type="ARBA" id="ARBA00022737"/>
    </source>
</evidence>
<evidence type="ECO:0000259" key="11">
    <source>
        <dbReference type="PROSITE" id="PS50893"/>
    </source>
</evidence>
<feature type="transmembrane region" description="Helical" evidence="10">
    <location>
        <begin position="108"/>
        <end position="130"/>
    </location>
</feature>
<evidence type="ECO:0008006" key="14">
    <source>
        <dbReference type="Google" id="ProtNLM"/>
    </source>
</evidence>
<dbReference type="PROSITE" id="PS50929">
    <property type="entry name" value="ABC_TM1F"/>
    <property type="match status" value="1"/>
</dbReference>
<feature type="domain" description="ABC transporter" evidence="11">
    <location>
        <begin position="204"/>
        <end position="439"/>
    </location>
</feature>
<dbReference type="InterPro" id="IPR011527">
    <property type="entry name" value="ABC1_TM_dom"/>
</dbReference>
<dbReference type="PANTHER" id="PTHR24223">
    <property type="entry name" value="ATP-BINDING CASSETTE SUB-FAMILY C"/>
    <property type="match status" value="1"/>
</dbReference>
<proteinExistence type="inferred from homology"/>
<dbReference type="InterPro" id="IPR050173">
    <property type="entry name" value="ABC_transporter_C-like"/>
</dbReference>
<dbReference type="InterPro" id="IPR017871">
    <property type="entry name" value="ABC_transporter-like_CS"/>
</dbReference>
<evidence type="ECO:0000313" key="13">
    <source>
        <dbReference type="EMBL" id="CBY40008.1"/>
    </source>
</evidence>
<dbReference type="PANTHER" id="PTHR24223:SF443">
    <property type="entry name" value="MULTIDRUG-RESISTANCE LIKE PROTEIN 1, ISOFORM I"/>
    <property type="match status" value="1"/>
</dbReference>
<name>E4YX25_OIKDI</name>
<keyword evidence="7" id="KW-0067">ATP-binding</keyword>
<keyword evidence="6" id="KW-0547">Nucleotide-binding</keyword>
<protein>
    <recommendedName>
        <fullName evidence="14">ABC transporter domain-containing protein</fullName>
    </recommendedName>
</protein>
<sequence>MWTHCFLRVIFGIFAIVSGSPWYLVFLPFFGIVYFKIQRVFVRTTRQLKRIESVSKSPIYNHFGESIHGASTIRAYRYKGRFQSRNFELIDQNNQANYYGSIIAYRWLAVRLEILSHLLVLTAALIFVWAKEHTTAGKVGFALSTALGMSQTLNWAVRQTSDLENHAVAVERLLEYTDKEEFPHEAEWEGKDKILESWPDKGELKMENFSLRYRKNLPPALDDLSITIKGGEKIGICGRTGSGKSTFVLSLFRLVEAEEKSSFIIDGVDCRKIGLHDLRKKLTIIPQEATLFSATLRKNLDPFGEYSDAEIWRAIELSHLKSFTDTLAKGLDHEIAEGGGNLSAGQRQLVCLARALLRKTKFLILDEATASVDNETDQLVQSTIRKEFKDCTILAVAHRIDTIDDSDKILVMDKGKIAEFDSPSALKSIDGGIYSELFKASGHAAET</sequence>
<reference evidence="13" key="1">
    <citation type="journal article" date="2010" name="Science">
        <title>Plasticity of animal genome architecture unmasked by rapid evolution of a pelagic tunicate.</title>
        <authorList>
            <person name="Denoeud F."/>
            <person name="Henriet S."/>
            <person name="Mungpakdee S."/>
            <person name="Aury J.M."/>
            <person name="Da Silva C."/>
            <person name="Brinkmann H."/>
            <person name="Mikhaleva J."/>
            <person name="Olsen L.C."/>
            <person name="Jubin C."/>
            <person name="Canestro C."/>
            <person name="Bouquet J.M."/>
            <person name="Danks G."/>
            <person name="Poulain J."/>
            <person name="Campsteijn C."/>
            <person name="Adamski M."/>
            <person name="Cross I."/>
            <person name="Yadetie F."/>
            <person name="Muffato M."/>
            <person name="Louis A."/>
            <person name="Butcher S."/>
            <person name="Tsagkogeorga G."/>
            <person name="Konrad A."/>
            <person name="Singh S."/>
            <person name="Jensen M.F."/>
            <person name="Cong E.H."/>
            <person name="Eikeseth-Otteraa H."/>
            <person name="Noel B."/>
            <person name="Anthouard V."/>
            <person name="Porcel B.M."/>
            <person name="Kachouri-Lafond R."/>
            <person name="Nishino A."/>
            <person name="Ugolini M."/>
            <person name="Chourrout P."/>
            <person name="Nishida H."/>
            <person name="Aasland R."/>
            <person name="Huzurbazar S."/>
            <person name="Westhof E."/>
            <person name="Delsuc F."/>
            <person name="Lehrach H."/>
            <person name="Reinhardt R."/>
            <person name="Weissenbach J."/>
            <person name="Roy S.W."/>
            <person name="Artiguenave F."/>
            <person name="Postlethwait J.H."/>
            <person name="Manak J.R."/>
            <person name="Thompson E.M."/>
            <person name="Jaillon O."/>
            <person name="Du Pasquier L."/>
            <person name="Boudinot P."/>
            <person name="Liberles D.A."/>
            <person name="Volff J.N."/>
            <person name="Philippe H."/>
            <person name="Lenhard B."/>
            <person name="Roest Crollius H."/>
            <person name="Wincker P."/>
            <person name="Chourrout D."/>
        </authorList>
    </citation>
    <scope>NUCLEOTIDE SEQUENCE [LARGE SCALE GENOMIC DNA]</scope>
</reference>
<dbReference type="PROSITE" id="PS50893">
    <property type="entry name" value="ABC_TRANSPORTER_2"/>
    <property type="match status" value="1"/>
</dbReference>
<dbReference type="GO" id="GO:0005524">
    <property type="term" value="F:ATP binding"/>
    <property type="evidence" value="ECO:0007669"/>
    <property type="project" value="UniProtKB-KW"/>
</dbReference>
<evidence type="ECO:0000256" key="2">
    <source>
        <dbReference type="ARBA" id="ARBA00009726"/>
    </source>
</evidence>
<evidence type="ECO:0000256" key="9">
    <source>
        <dbReference type="ARBA" id="ARBA00023136"/>
    </source>
</evidence>
<evidence type="ECO:0000256" key="1">
    <source>
        <dbReference type="ARBA" id="ARBA00004128"/>
    </source>
</evidence>
<evidence type="ECO:0000256" key="8">
    <source>
        <dbReference type="ARBA" id="ARBA00022989"/>
    </source>
</evidence>
<keyword evidence="5" id="KW-0677">Repeat</keyword>
<dbReference type="InterPro" id="IPR003439">
    <property type="entry name" value="ABC_transporter-like_ATP-bd"/>
</dbReference>
<feature type="domain" description="ABC transmembrane type-1" evidence="12">
    <location>
        <begin position="5"/>
        <end position="165"/>
    </location>
</feature>
<dbReference type="AlphaFoldDB" id="E4YX25"/>
<dbReference type="SUPFAM" id="SSF90123">
    <property type="entry name" value="ABC transporter transmembrane region"/>
    <property type="match status" value="1"/>
</dbReference>
<organism evidence="13">
    <name type="scientific">Oikopleura dioica</name>
    <name type="common">Tunicate</name>
    <dbReference type="NCBI Taxonomy" id="34765"/>
    <lineage>
        <taxon>Eukaryota</taxon>
        <taxon>Metazoa</taxon>
        <taxon>Chordata</taxon>
        <taxon>Tunicata</taxon>
        <taxon>Appendicularia</taxon>
        <taxon>Copelata</taxon>
        <taxon>Oikopleuridae</taxon>
        <taxon>Oikopleura</taxon>
    </lineage>
</organism>
<comment type="similarity">
    <text evidence="2">Belongs to the ABC transporter superfamily. ABCC family. Conjugate transporter (TC 3.A.1.208) subfamily.</text>
</comment>
<keyword evidence="4 10" id="KW-0812">Transmembrane</keyword>
<feature type="transmembrane region" description="Helical" evidence="10">
    <location>
        <begin position="6"/>
        <end position="35"/>
    </location>
</feature>
<comment type="subcellular location">
    <subcellularLocation>
        <location evidence="1">Vacuole membrane</location>
        <topology evidence="1">Multi-pass membrane protein</topology>
    </subcellularLocation>
</comment>
<evidence type="ECO:0000259" key="12">
    <source>
        <dbReference type="PROSITE" id="PS50929"/>
    </source>
</evidence>
<dbReference type="CDD" id="cd03244">
    <property type="entry name" value="ABCC_MRP_domain2"/>
    <property type="match status" value="1"/>
</dbReference>
<dbReference type="Pfam" id="PF00005">
    <property type="entry name" value="ABC_tran"/>
    <property type="match status" value="1"/>
</dbReference>
<dbReference type="GO" id="GO:0140359">
    <property type="term" value="F:ABC-type transporter activity"/>
    <property type="evidence" value="ECO:0007669"/>
    <property type="project" value="InterPro"/>
</dbReference>
<dbReference type="GO" id="GO:0005774">
    <property type="term" value="C:vacuolar membrane"/>
    <property type="evidence" value="ECO:0007669"/>
    <property type="project" value="UniProtKB-SubCell"/>
</dbReference>
<keyword evidence="8 10" id="KW-1133">Transmembrane helix</keyword>
<dbReference type="InterPro" id="IPR003593">
    <property type="entry name" value="AAA+_ATPase"/>
</dbReference>
<dbReference type="SUPFAM" id="SSF52540">
    <property type="entry name" value="P-loop containing nucleoside triphosphate hydrolases"/>
    <property type="match status" value="1"/>
</dbReference>
<dbReference type="InterPro" id="IPR027417">
    <property type="entry name" value="P-loop_NTPase"/>
</dbReference>
<dbReference type="SMART" id="SM00382">
    <property type="entry name" value="AAA"/>
    <property type="match status" value="1"/>
</dbReference>
<keyword evidence="9 10" id="KW-0472">Membrane</keyword>
<dbReference type="Pfam" id="PF00664">
    <property type="entry name" value="ABC_membrane"/>
    <property type="match status" value="1"/>
</dbReference>
<dbReference type="EMBL" id="FN655736">
    <property type="protein sequence ID" value="CBY40008.1"/>
    <property type="molecule type" value="Genomic_DNA"/>
</dbReference>
<evidence type="ECO:0000256" key="10">
    <source>
        <dbReference type="SAM" id="Phobius"/>
    </source>
</evidence>
<gene>
    <name evidence="13" type="ORF">GSOID_T00020611001</name>
</gene>
<dbReference type="InterPro" id="IPR036640">
    <property type="entry name" value="ABC1_TM_sf"/>
</dbReference>
<dbReference type="PROSITE" id="PS00211">
    <property type="entry name" value="ABC_TRANSPORTER_1"/>
    <property type="match status" value="1"/>
</dbReference>
<evidence type="ECO:0000256" key="7">
    <source>
        <dbReference type="ARBA" id="ARBA00022840"/>
    </source>
</evidence>
<evidence type="ECO:0000256" key="4">
    <source>
        <dbReference type="ARBA" id="ARBA00022692"/>
    </source>
</evidence>